<dbReference type="EMBL" id="CAJFCW020000004">
    <property type="protein sequence ID" value="CAG9115618.1"/>
    <property type="molecule type" value="Genomic_DNA"/>
</dbReference>
<keyword evidence="9" id="KW-1185">Reference proteome</keyword>
<name>A0A811L143_9BILA</name>
<dbReference type="GO" id="GO:0007218">
    <property type="term" value="P:neuropeptide signaling pathway"/>
    <property type="evidence" value="ECO:0007669"/>
    <property type="project" value="UniProtKB-KW"/>
</dbReference>
<evidence type="ECO:0000313" key="8">
    <source>
        <dbReference type="EMBL" id="CAD5221888.1"/>
    </source>
</evidence>
<reference evidence="8" key="1">
    <citation type="submission" date="2020-09" db="EMBL/GenBank/DDBJ databases">
        <authorList>
            <person name="Kikuchi T."/>
        </authorList>
    </citation>
    <scope>NUCLEOTIDE SEQUENCE</scope>
    <source>
        <strain evidence="8">SH1</strain>
    </source>
</reference>
<comment type="subcellular location">
    <subcellularLocation>
        <location evidence="1">Secreted</location>
    </subcellularLocation>
</comment>
<gene>
    <name evidence="8" type="ORF">BOKJ2_LOCUS9670</name>
</gene>
<accession>A0A811L143</accession>
<keyword evidence="3" id="KW-0964">Secreted</keyword>
<dbReference type="AlphaFoldDB" id="A0A811L143"/>
<comment type="similarity">
    <text evidence="2">Belongs to the FARP (FMRFamide related peptide) family.</text>
</comment>
<proteinExistence type="inferred from homology"/>
<dbReference type="InterPro" id="IPR002544">
    <property type="entry name" value="FMRFamid-related_peptide-like"/>
</dbReference>
<comment type="caution">
    <text evidence="8">The sequence shown here is derived from an EMBL/GenBank/DDBJ whole genome shotgun (WGS) entry which is preliminary data.</text>
</comment>
<feature type="signal peptide" evidence="7">
    <location>
        <begin position="1"/>
        <end position="22"/>
    </location>
</feature>
<keyword evidence="4" id="KW-0165">Cleavage on pair of basic residues</keyword>
<evidence type="ECO:0000256" key="2">
    <source>
        <dbReference type="ARBA" id="ARBA00006356"/>
    </source>
</evidence>
<dbReference type="OrthoDB" id="5833048at2759"/>
<evidence type="ECO:0000313" key="9">
    <source>
        <dbReference type="Proteomes" id="UP000614601"/>
    </source>
</evidence>
<evidence type="ECO:0000256" key="6">
    <source>
        <dbReference type="ARBA" id="ARBA00023320"/>
    </source>
</evidence>
<evidence type="ECO:0000256" key="1">
    <source>
        <dbReference type="ARBA" id="ARBA00004613"/>
    </source>
</evidence>
<keyword evidence="6" id="KW-0527">Neuropeptide</keyword>
<dbReference type="Proteomes" id="UP000614601">
    <property type="component" value="Unassembled WGS sequence"/>
</dbReference>
<dbReference type="Proteomes" id="UP000783686">
    <property type="component" value="Unassembled WGS sequence"/>
</dbReference>
<keyword evidence="5" id="KW-0027">Amidation</keyword>
<protein>
    <submittedName>
        <fullName evidence="8">Uncharacterized protein</fullName>
    </submittedName>
</protein>
<evidence type="ECO:0000256" key="5">
    <source>
        <dbReference type="ARBA" id="ARBA00022815"/>
    </source>
</evidence>
<evidence type="ECO:0000256" key="7">
    <source>
        <dbReference type="SAM" id="SignalP"/>
    </source>
</evidence>
<keyword evidence="7" id="KW-0732">Signal</keyword>
<dbReference type="EMBL" id="CAJFDH010000004">
    <property type="protein sequence ID" value="CAD5221888.1"/>
    <property type="molecule type" value="Genomic_DNA"/>
</dbReference>
<sequence length="117" mass="13387">MQTIFVTALLVLLAVFLNSAIAQSDNTVEYDDFEDTVNKRAQYAGPFVRFGKRSMQRTLRNSPIMDPLIRFGKRADGMESKRPSHSPLIRFGKRAAFRSAPHIRFGKRSDEDAVFEY</sequence>
<evidence type="ECO:0000256" key="4">
    <source>
        <dbReference type="ARBA" id="ARBA00022685"/>
    </source>
</evidence>
<feature type="chain" id="PRO_5035595450" evidence="7">
    <location>
        <begin position="23"/>
        <end position="117"/>
    </location>
</feature>
<dbReference type="Pfam" id="PF01581">
    <property type="entry name" value="FARP"/>
    <property type="match status" value="1"/>
</dbReference>
<dbReference type="GO" id="GO:0005576">
    <property type="term" value="C:extracellular region"/>
    <property type="evidence" value="ECO:0007669"/>
    <property type="project" value="UniProtKB-SubCell"/>
</dbReference>
<evidence type="ECO:0000256" key="3">
    <source>
        <dbReference type="ARBA" id="ARBA00022525"/>
    </source>
</evidence>
<organism evidence="8 9">
    <name type="scientific">Bursaphelenchus okinawaensis</name>
    <dbReference type="NCBI Taxonomy" id="465554"/>
    <lineage>
        <taxon>Eukaryota</taxon>
        <taxon>Metazoa</taxon>
        <taxon>Ecdysozoa</taxon>
        <taxon>Nematoda</taxon>
        <taxon>Chromadorea</taxon>
        <taxon>Rhabditida</taxon>
        <taxon>Tylenchina</taxon>
        <taxon>Tylenchomorpha</taxon>
        <taxon>Aphelenchoidea</taxon>
        <taxon>Aphelenchoididae</taxon>
        <taxon>Bursaphelenchus</taxon>
    </lineage>
</organism>